<evidence type="ECO:0000313" key="3">
    <source>
        <dbReference type="EMBL" id="PWW09688.1"/>
    </source>
</evidence>
<dbReference type="AlphaFoldDB" id="A0A317Q1C7"/>
<dbReference type="PANTHER" id="PTHR43597">
    <property type="entry name" value="SULFUR ACCEPTOR PROTEIN CSDE"/>
    <property type="match status" value="1"/>
</dbReference>
<sequence length="146" mass="15820">MYGILSESDLKQLATSFVKPDQRLRELVLLAKQTPLTSALQQPQFEVFGCEAKVWLQCQWLASTSGPATPTAAPQTASLQLELGSESRTIHGLLQLIKQALQGASPAQLAVFDLAAYLQALHLDDYISESRRDGLQAVVTAIKGKA</sequence>
<evidence type="ECO:0000256" key="1">
    <source>
        <dbReference type="ARBA" id="ARBA00010282"/>
    </source>
</evidence>
<dbReference type="InterPro" id="IPR003808">
    <property type="entry name" value="Fe-S_metab-assoc_dom"/>
</dbReference>
<organism evidence="3 4">
    <name type="scientific">Pseudidiomarina maritima</name>
    <dbReference type="NCBI Taxonomy" id="519453"/>
    <lineage>
        <taxon>Bacteria</taxon>
        <taxon>Pseudomonadati</taxon>
        <taxon>Pseudomonadota</taxon>
        <taxon>Gammaproteobacteria</taxon>
        <taxon>Alteromonadales</taxon>
        <taxon>Idiomarinaceae</taxon>
        <taxon>Pseudidiomarina</taxon>
    </lineage>
</organism>
<dbReference type="Proteomes" id="UP000246964">
    <property type="component" value="Unassembled WGS sequence"/>
</dbReference>
<comment type="caution">
    <text evidence="3">The sequence shown here is derived from an EMBL/GenBank/DDBJ whole genome shotgun (WGS) entry which is preliminary data.</text>
</comment>
<proteinExistence type="inferred from homology"/>
<dbReference type="SUPFAM" id="SSF82649">
    <property type="entry name" value="SufE/NifU"/>
    <property type="match status" value="1"/>
</dbReference>
<dbReference type="EMBL" id="QGTT01000018">
    <property type="protein sequence ID" value="PWW09688.1"/>
    <property type="molecule type" value="Genomic_DNA"/>
</dbReference>
<name>A0A317Q1C7_9GAMM</name>
<dbReference type="RefSeq" id="WP_110076675.1">
    <property type="nucleotide sequence ID" value="NZ_QGTT01000018.1"/>
</dbReference>
<keyword evidence="4" id="KW-1185">Reference proteome</keyword>
<comment type="similarity">
    <text evidence="1">Belongs to the SufE family.</text>
</comment>
<reference evidence="3 4" key="1">
    <citation type="submission" date="2018-05" db="EMBL/GenBank/DDBJ databases">
        <title>Freshwater and sediment microbial communities from various areas in North America, analyzing microbe dynamics in response to fracking.</title>
        <authorList>
            <person name="Lamendella R."/>
        </authorList>
    </citation>
    <scope>NUCLEOTIDE SEQUENCE [LARGE SCALE GENOMIC DNA]</scope>
    <source>
        <strain evidence="3 4">125B1</strain>
    </source>
</reference>
<accession>A0A317Q1C7</accession>
<dbReference type="Gene3D" id="3.90.1010.10">
    <property type="match status" value="1"/>
</dbReference>
<dbReference type="PANTHER" id="PTHR43597:SF5">
    <property type="entry name" value="SUFE-LIKE PROTEIN 2, CHLOROPLASTIC"/>
    <property type="match status" value="1"/>
</dbReference>
<gene>
    <name evidence="3" type="ORF">DET45_1189</name>
</gene>
<evidence type="ECO:0000313" key="4">
    <source>
        <dbReference type="Proteomes" id="UP000246964"/>
    </source>
</evidence>
<protein>
    <submittedName>
        <fullName evidence="3">Cysteine desulfuration protein SufE</fullName>
    </submittedName>
</protein>
<dbReference type="Pfam" id="PF02657">
    <property type="entry name" value="SufE"/>
    <property type="match status" value="1"/>
</dbReference>
<dbReference type="OrthoDB" id="9799320at2"/>
<feature type="domain" description="Fe-S metabolism associated" evidence="2">
    <location>
        <begin position="16"/>
        <end position="143"/>
    </location>
</feature>
<evidence type="ECO:0000259" key="2">
    <source>
        <dbReference type="Pfam" id="PF02657"/>
    </source>
</evidence>